<proteinExistence type="predicted"/>
<keyword evidence="2" id="KW-1185">Reference proteome</keyword>
<reference evidence="1 2" key="1">
    <citation type="submission" date="2013-02" db="EMBL/GenBank/DDBJ databases">
        <title>The Genome Sequence of Plasmodium falciparum NF54.</title>
        <authorList>
            <consortium name="The Broad Institute Genome Sequencing Platform"/>
            <consortium name="The Broad Institute Genome Sequencing Center for Infectious Disease"/>
            <person name="Neafsey D."/>
            <person name="Cheeseman I."/>
            <person name="Volkman S."/>
            <person name="Adams J."/>
            <person name="Walker B."/>
            <person name="Young S.K."/>
            <person name="Zeng Q."/>
            <person name="Gargeya S."/>
            <person name="Fitzgerald M."/>
            <person name="Haas B."/>
            <person name="Abouelleil A."/>
            <person name="Alvarado L."/>
            <person name="Arachchi H.M."/>
            <person name="Berlin A.M."/>
            <person name="Chapman S.B."/>
            <person name="Dewar J."/>
            <person name="Goldberg J."/>
            <person name="Griggs A."/>
            <person name="Gujja S."/>
            <person name="Hansen M."/>
            <person name="Howarth C."/>
            <person name="Imamovic A."/>
            <person name="Larimer J."/>
            <person name="McCowan C."/>
            <person name="Murphy C."/>
            <person name="Neiman D."/>
            <person name="Pearson M."/>
            <person name="Priest M."/>
            <person name="Roberts A."/>
            <person name="Saif S."/>
            <person name="Shea T."/>
            <person name="Sisk P."/>
            <person name="Sykes S."/>
            <person name="Wortman J."/>
            <person name="Nusbaum C."/>
            <person name="Birren B."/>
        </authorList>
    </citation>
    <scope>NUCLEOTIDE SEQUENCE [LARGE SCALE GENOMIC DNA]</scope>
    <source>
        <strain evidence="1 2">NF54</strain>
    </source>
</reference>
<feature type="non-terminal residue" evidence="1">
    <location>
        <position position="205"/>
    </location>
</feature>
<name>W7K0I0_PLAFO</name>
<evidence type="ECO:0000313" key="1">
    <source>
        <dbReference type="EMBL" id="EWC90396.1"/>
    </source>
</evidence>
<dbReference type="AlphaFoldDB" id="W7K0I0"/>
<accession>W7K0I0</accession>
<evidence type="ECO:0000313" key="2">
    <source>
        <dbReference type="Proteomes" id="UP000030673"/>
    </source>
</evidence>
<feature type="non-terminal residue" evidence="1">
    <location>
        <position position="1"/>
    </location>
</feature>
<dbReference type="EMBL" id="KE123747">
    <property type="protein sequence ID" value="EWC90396.1"/>
    <property type="molecule type" value="Genomic_DNA"/>
</dbReference>
<protein>
    <submittedName>
        <fullName evidence="1">Uncharacterized protein</fullName>
    </submittedName>
</protein>
<organism evidence="1 2">
    <name type="scientific">Plasmodium falciparum (isolate NF54)</name>
    <dbReference type="NCBI Taxonomy" id="5843"/>
    <lineage>
        <taxon>Eukaryota</taxon>
        <taxon>Sar</taxon>
        <taxon>Alveolata</taxon>
        <taxon>Apicomplexa</taxon>
        <taxon>Aconoidasida</taxon>
        <taxon>Haemosporida</taxon>
        <taxon>Plasmodiidae</taxon>
        <taxon>Plasmodium</taxon>
        <taxon>Plasmodium (Laverania)</taxon>
    </lineage>
</organism>
<gene>
    <name evidence="1" type="ORF">PFNF54_00791</name>
</gene>
<sequence length="205" mass="24066">NEVIYNKYDYSSKSIQHYCIRNLSECFRGKSALNDDSESCRCSNLLKEKKKTEENSEEIRKYLSDKTKKRNSLYKYKLKGSKGKSVKNIVGNKEGSIHENTDLYSDSDVEYDYGNLFYDCYYTEGLIDQGEENEEEKFYEAREDFEGEEKNKCKIKESEKSFKKENDCKVENVENINYERVYSWELGKEALTKLLGCSNKLSVNN</sequence>
<dbReference type="Proteomes" id="UP000030673">
    <property type="component" value="Unassembled WGS sequence"/>
</dbReference>